<dbReference type="Gene3D" id="2.60.40.10">
    <property type="entry name" value="Immunoglobulins"/>
    <property type="match status" value="2"/>
</dbReference>
<dbReference type="Gene3D" id="3.40.50.1110">
    <property type="entry name" value="SGNH hydrolase"/>
    <property type="match status" value="1"/>
</dbReference>
<feature type="signal peptide" evidence="2">
    <location>
        <begin position="1"/>
        <end position="21"/>
    </location>
</feature>
<dbReference type="GO" id="GO:0016788">
    <property type="term" value="F:hydrolase activity, acting on ester bonds"/>
    <property type="evidence" value="ECO:0007669"/>
    <property type="project" value="UniProtKB-ARBA"/>
</dbReference>
<dbReference type="GO" id="GO:0005509">
    <property type="term" value="F:calcium ion binding"/>
    <property type="evidence" value="ECO:0007669"/>
    <property type="project" value="InterPro"/>
</dbReference>
<dbReference type="InterPro" id="IPR028994">
    <property type="entry name" value="Integrin_alpha_N"/>
</dbReference>
<evidence type="ECO:0000313" key="5">
    <source>
        <dbReference type="Proteomes" id="UP000270046"/>
    </source>
</evidence>
<dbReference type="OrthoDB" id="1110382at2"/>
<protein>
    <recommendedName>
        <fullName evidence="3">SGNH hydrolase-type esterase domain-containing protein</fullName>
    </recommendedName>
</protein>
<dbReference type="InterPro" id="IPR036514">
    <property type="entry name" value="SGNH_hydro_sf"/>
</dbReference>
<dbReference type="InterPro" id="IPR013517">
    <property type="entry name" value="FG-GAP"/>
</dbReference>
<evidence type="ECO:0000313" key="4">
    <source>
        <dbReference type="EMBL" id="AYL93834.1"/>
    </source>
</evidence>
<sequence length="1353" mass="143577">MTKILPAFILIMALACTKSYAQFTTDDFAAQVPFNTLKYPLAVKTADLNADGKPDLIVANEGGNKVSVFKNTAVSGRIDAASFASRQDFDIGGVVGPESLSVADMDGDGKLDLVVSNFNDKTISVLLNNTTTGTISFLAKINTTVGLYSHAIALADVDGDGKTDVAVANYDASSVTVYRNTSAAGTATFAAGADILCAGAPGTVALADINGDSKPELVVLLSDNGQMLVYKNKAVSGTINATSFDVPVIKDAGVKPTALAIADMNADGKPEILVSNLSADPKVLVFKNATATDITFDKVFIVPTGKNPYGIALKDIDGDNKPDIAVTSWHSTGMISVLQNISAAGADPAFNTKVDFATGINPQSITIDDIDGDNRQDIITANSFDGTVGVSRYTPSNGPQPVFPESTATQGTGSFVTTDILDPEWSMQAPPGYTIAADNNAIVNGAGNAGTNAGRFVYFKTSGIGNVPGNLTFSAQGSGTIEVKIIATKTNTVATSTTFTLDQTQYRDYNWTISNLPANAEYILAIIFNGPLSSQAQATFKKNICLNLKQNGLRDNFMRFRADATTLLGNTETAWYGWSDLENIAKKKYLQHSAYARMRFQTDATKIVLEYVRDFYDTRVVNLFSQIQVQSGKDWDPQGNAVNGNHIINTSTKVLGGKIYTISGLKTTNPTFVWYSNSGPLGAPQTFTNKGTAANPVYEVTAPPAAARLGLLVQRITNTSNFYDPANDTFAAYANCMVQEGAVGSTTLYDGVIPTPYVPFVGYVAAHVSGPAVFVNNKLYKYYQVEGNDMAKVVSLVTDDLPEGTKTVEVVMPGQGTLTGSDPKVRRAGTYLRAVYFPNSNTVVAPAASTPPVNGITYVHDSIISGYNISTGPQSNVWMMKVKYDPAYGSVFTGDIFSEGYAGRVLHTNTSTVADITAFAQKLAAFNVDKYWFQIGLNDYRTATPLNLFYSEYKSLIEQLKTLRPNAQIYIQAIGPLANEGPNGETYADDNVTTTGPNADDYRDVERLIATTHSYCEYVNFEDLFTASAENLPDGTNPSDVGNTLYANGIRDKSTLLGTTQPAVALDFYRTAIRPLVKGVASVAMVTAKGGVPPYTFTRVSGTIPAGLTFNSNGAITGTATAAASASLSLRVTDNAGTQVTKSFTLTVKADDKIIVSPTQIIGAVKNTAYSKTFKGALGYGKYTVALTSGTLPPGLTFNATTATLSGTPTTTGNYTFALTATDRWSFTGTSTYNLNVGTTTPAPLTDQLYPTATLSGNNVMVAGHLHDVYKSDLYAYMYVYVTQNGVERAVGGSNVNIFAGNIDGPTFNLGAINPTYGAVTSYRVTISGVTPSSLDNVNITYNSSNNISNAIP</sequence>
<dbReference type="GO" id="GO:0016020">
    <property type="term" value="C:membrane"/>
    <property type="evidence" value="ECO:0007669"/>
    <property type="project" value="InterPro"/>
</dbReference>
<dbReference type="PROSITE" id="PS51257">
    <property type="entry name" value="PROKAR_LIPOPROTEIN"/>
    <property type="match status" value="1"/>
</dbReference>
<evidence type="ECO:0000256" key="2">
    <source>
        <dbReference type="SAM" id="SignalP"/>
    </source>
</evidence>
<accession>A0A494VI93</accession>
<dbReference type="KEGG" id="muh:HYN43_000325"/>
<dbReference type="Gene3D" id="2.130.10.130">
    <property type="entry name" value="Integrin alpha, N-terminal"/>
    <property type="match status" value="2"/>
</dbReference>
<evidence type="ECO:0000259" key="3">
    <source>
        <dbReference type="Pfam" id="PF13472"/>
    </source>
</evidence>
<dbReference type="SUPFAM" id="SSF69318">
    <property type="entry name" value="Integrin alpha N-terminal domain"/>
    <property type="match status" value="2"/>
</dbReference>
<dbReference type="Pfam" id="PF13517">
    <property type="entry name" value="FG-GAP_3"/>
    <property type="match status" value="2"/>
</dbReference>
<reference evidence="4 5" key="1">
    <citation type="submission" date="2018-10" db="EMBL/GenBank/DDBJ databases">
        <title>Genome sequencing of Mucilaginibacter sp. HYN0043.</title>
        <authorList>
            <person name="Kim M."/>
            <person name="Yi H."/>
        </authorList>
    </citation>
    <scope>NUCLEOTIDE SEQUENCE [LARGE SCALE GENOMIC DNA]</scope>
    <source>
        <strain evidence="4 5">HYN0043</strain>
    </source>
</reference>
<dbReference type="Pfam" id="PF13472">
    <property type="entry name" value="Lipase_GDSL_2"/>
    <property type="match status" value="1"/>
</dbReference>
<dbReference type="InterPro" id="IPR013783">
    <property type="entry name" value="Ig-like_fold"/>
</dbReference>
<dbReference type="EMBL" id="CP032869">
    <property type="protein sequence ID" value="AYL93834.1"/>
    <property type="molecule type" value="Genomic_DNA"/>
</dbReference>
<dbReference type="Proteomes" id="UP000270046">
    <property type="component" value="Chromosome"/>
</dbReference>
<dbReference type="SUPFAM" id="SSF49313">
    <property type="entry name" value="Cadherin-like"/>
    <property type="match status" value="2"/>
</dbReference>
<dbReference type="RefSeq" id="WP_119407555.1">
    <property type="nucleotide sequence ID" value="NZ_CP032869.1"/>
</dbReference>
<dbReference type="Pfam" id="PF05345">
    <property type="entry name" value="He_PIG"/>
    <property type="match status" value="2"/>
</dbReference>
<evidence type="ECO:0000256" key="1">
    <source>
        <dbReference type="ARBA" id="ARBA00022729"/>
    </source>
</evidence>
<organism evidence="4 5">
    <name type="scientific">Mucilaginibacter celer</name>
    <dbReference type="NCBI Taxonomy" id="2305508"/>
    <lineage>
        <taxon>Bacteria</taxon>
        <taxon>Pseudomonadati</taxon>
        <taxon>Bacteroidota</taxon>
        <taxon>Sphingobacteriia</taxon>
        <taxon>Sphingobacteriales</taxon>
        <taxon>Sphingobacteriaceae</taxon>
        <taxon>Mucilaginibacter</taxon>
    </lineage>
</organism>
<dbReference type="InterPro" id="IPR015919">
    <property type="entry name" value="Cadherin-like_sf"/>
</dbReference>
<dbReference type="SUPFAM" id="SSF52266">
    <property type="entry name" value="SGNH hydrolase"/>
    <property type="match status" value="1"/>
</dbReference>
<dbReference type="PANTHER" id="PTHR46580">
    <property type="entry name" value="SENSOR KINASE-RELATED"/>
    <property type="match status" value="1"/>
</dbReference>
<keyword evidence="1 2" id="KW-0732">Signal</keyword>
<feature type="domain" description="SGNH hydrolase-type esterase" evidence="3">
    <location>
        <begin position="861"/>
        <end position="1040"/>
    </location>
</feature>
<dbReference type="PANTHER" id="PTHR46580:SF4">
    <property type="entry name" value="ATP_GTP-BINDING PROTEIN"/>
    <property type="match status" value="1"/>
</dbReference>
<dbReference type="InterPro" id="IPR013830">
    <property type="entry name" value="SGNH_hydro"/>
</dbReference>
<gene>
    <name evidence="4" type="ORF">HYN43_000325</name>
</gene>
<proteinExistence type="predicted"/>
<name>A0A494VI93_9SPHI</name>
<feature type="chain" id="PRO_5019807004" description="SGNH hydrolase-type esterase domain-containing protein" evidence="2">
    <location>
        <begin position="22"/>
        <end position="1353"/>
    </location>
</feature>
<keyword evidence="5" id="KW-1185">Reference proteome</keyword>